<evidence type="ECO:0000259" key="1">
    <source>
        <dbReference type="SMART" id="SM00429"/>
    </source>
</evidence>
<dbReference type="SMART" id="SM00429">
    <property type="entry name" value="IPT"/>
    <property type="match status" value="1"/>
</dbReference>
<dbReference type="InterPro" id="IPR013783">
    <property type="entry name" value="Ig-like_fold"/>
</dbReference>
<dbReference type="Gene3D" id="2.60.120.430">
    <property type="entry name" value="Galactose-binding lectin"/>
    <property type="match status" value="1"/>
</dbReference>
<reference evidence="3" key="1">
    <citation type="journal article" date="2019" name="Int. J. Syst. Evol. Microbiol.">
        <title>The Global Catalogue of Microorganisms (GCM) 10K type strain sequencing project: providing services to taxonomists for standard genome sequencing and annotation.</title>
        <authorList>
            <consortium name="The Broad Institute Genomics Platform"/>
            <consortium name="The Broad Institute Genome Sequencing Center for Infectious Disease"/>
            <person name="Wu L."/>
            <person name="Ma J."/>
        </authorList>
    </citation>
    <scope>NUCLEOTIDE SEQUENCE [LARGE SCALE GENOMIC DNA]</scope>
    <source>
        <strain evidence="3">JCM 16601</strain>
    </source>
</reference>
<evidence type="ECO:0000313" key="3">
    <source>
        <dbReference type="Proteomes" id="UP001500742"/>
    </source>
</evidence>
<organism evidence="2 3">
    <name type="scientific">Mucilaginibacter dorajii</name>
    <dbReference type="NCBI Taxonomy" id="692994"/>
    <lineage>
        <taxon>Bacteria</taxon>
        <taxon>Pseudomonadati</taxon>
        <taxon>Bacteroidota</taxon>
        <taxon>Sphingobacteriia</taxon>
        <taxon>Sphingobacteriales</taxon>
        <taxon>Sphingobacteriaceae</taxon>
        <taxon>Mucilaginibacter</taxon>
    </lineage>
</organism>
<sequence length="368" mass="38270">MGFASCKKDDAGGKGAPTVTRVRYLSKSDTIKDVVHRVNLDSSQVYDDHRIVPFDSTATQGRLGTQYAILGTNLLTAMSVSFNGVAVYFNPALVTDNSIIVSIPSNTSTVQVPFGPTQSNKITVVTKYGKVDFNFSIAQPPAVISSFSPLFGGEGDIVTITGTIFNSVSGVKFDDTPAQIVGTPTPTSIQVKVPAGVASAHIFVTTPGGTAKSAASFGFKYTVYDDVLATGWGGQGSGGYDGYNSNRNYKDGTHPKRGTADIAVEYTNAYGALQLGYGGATVLDVKKLGFTSLKFSVYGGAGVAAGARLQVVINGSYGTASLVTITPGAYGDFTIPLSSLGNPATISEIVIQSYGGTDTIYVDDIGFI</sequence>
<dbReference type="InterPro" id="IPR002909">
    <property type="entry name" value="IPT_dom"/>
</dbReference>
<gene>
    <name evidence="2" type="ORF">GCM10022210_38750</name>
</gene>
<name>A0ABP7QJ22_9SPHI</name>
<protein>
    <recommendedName>
        <fullName evidence="1">IPT/TIG domain-containing protein</fullName>
    </recommendedName>
</protein>
<proteinExistence type="predicted"/>
<comment type="caution">
    <text evidence="2">The sequence shown here is derived from an EMBL/GenBank/DDBJ whole genome shotgun (WGS) entry which is preliminary data.</text>
</comment>
<dbReference type="Gene3D" id="2.60.40.10">
    <property type="entry name" value="Immunoglobulins"/>
    <property type="match status" value="2"/>
</dbReference>
<dbReference type="SUPFAM" id="SSF81296">
    <property type="entry name" value="E set domains"/>
    <property type="match status" value="1"/>
</dbReference>
<keyword evidence="3" id="KW-1185">Reference proteome</keyword>
<feature type="domain" description="IPT/TIG" evidence="1">
    <location>
        <begin position="141"/>
        <end position="222"/>
    </location>
</feature>
<dbReference type="EMBL" id="BAAAZC010000027">
    <property type="protein sequence ID" value="GAA3983329.1"/>
    <property type="molecule type" value="Genomic_DNA"/>
</dbReference>
<dbReference type="Pfam" id="PF01833">
    <property type="entry name" value="TIG"/>
    <property type="match status" value="1"/>
</dbReference>
<dbReference type="InterPro" id="IPR014756">
    <property type="entry name" value="Ig_E-set"/>
</dbReference>
<evidence type="ECO:0000313" key="2">
    <source>
        <dbReference type="EMBL" id="GAA3983329.1"/>
    </source>
</evidence>
<accession>A0ABP7QJ22</accession>
<dbReference type="Proteomes" id="UP001500742">
    <property type="component" value="Unassembled WGS sequence"/>
</dbReference>